<gene>
    <name evidence="4" type="ORF">M23134_04864</name>
</gene>
<evidence type="ECO:0000256" key="1">
    <source>
        <dbReference type="ARBA" id="ARBA00022553"/>
    </source>
</evidence>
<evidence type="ECO:0000259" key="3">
    <source>
        <dbReference type="PROSITE" id="PS50110"/>
    </source>
</evidence>
<feature type="domain" description="Response regulatory" evidence="3">
    <location>
        <begin position="4"/>
        <end position="122"/>
    </location>
</feature>
<comment type="caution">
    <text evidence="4">The sequence shown here is derived from an EMBL/GenBank/DDBJ whole genome shotgun (WGS) entry which is preliminary data.</text>
</comment>
<accession>A1ZV36</accession>
<proteinExistence type="predicted"/>
<dbReference type="eggNOG" id="COG0745">
    <property type="taxonomic scope" value="Bacteria"/>
</dbReference>
<dbReference type="OrthoDB" id="7631574at2"/>
<dbReference type="PANTHER" id="PTHR44591:SF25">
    <property type="entry name" value="CHEMOTAXIS TWO-COMPONENT RESPONSE REGULATOR"/>
    <property type="match status" value="1"/>
</dbReference>
<feature type="modified residue" description="4-aspartylphosphate" evidence="2">
    <location>
        <position position="53"/>
    </location>
</feature>
<dbReference type="RefSeq" id="WP_002702205.1">
    <property type="nucleotide sequence ID" value="NZ_AAWS01000044.1"/>
</dbReference>
<organism evidence="4 5">
    <name type="scientific">Microscilla marina ATCC 23134</name>
    <dbReference type="NCBI Taxonomy" id="313606"/>
    <lineage>
        <taxon>Bacteria</taxon>
        <taxon>Pseudomonadati</taxon>
        <taxon>Bacteroidota</taxon>
        <taxon>Cytophagia</taxon>
        <taxon>Cytophagales</taxon>
        <taxon>Microscillaceae</taxon>
        <taxon>Microscilla</taxon>
    </lineage>
</organism>
<dbReference type="PANTHER" id="PTHR44591">
    <property type="entry name" value="STRESS RESPONSE REGULATOR PROTEIN 1"/>
    <property type="match status" value="1"/>
</dbReference>
<protein>
    <submittedName>
        <fullName evidence="4">Chemotaxis resonse regulator CheY</fullName>
    </submittedName>
</protein>
<keyword evidence="5" id="KW-1185">Reference proteome</keyword>
<sequence length="127" mass="14418">MKKKILIVEDMQAVRNVVANALNEYEIVTASYGLEALKILDESPSSIDLILSDYNMPNMSGMKLLTKIREHTNADIANIPFIMLTTESDIKKKKKAKDAGLTDWIEKPYDYKVFKGKIRHALSKSEK</sequence>
<dbReference type="Proteomes" id="UP000004095">
    <property type="component" value="Unassembled WGS sequence"/>
</dbReference>
<evidence type="ECO:0000313" key="4">
    <source>
        <dbReference type="EMBL" id="EAY25692.1"/>
    </source>
</evidence>
<keyword evidence="1 2" id="KW-0597">Phosphoprotein</keyword>
<dbReference type="SMART" id="SM00448">
    <property type="entry name" value="REC"/>
    <property type="match status" value="1"/>
</dbReference>
<dbReference type="InterPro" id="IPR001789">
    <property type="entry name" value="Sig_transdc_resp-reg_receiver"/>
</dbReference>
<dbReference type="Pfam" id="PF00072">
    <property type="entry name" value="Response_reg"/>
    <property type="match status" value="1"/>
</dbReference>
<dbReference type="Gene3D" id="3.40.50.2300">
    <property type="match status" value="1"/>
</dbReference>
<dbReference type="GO" id="GO:0000160">
    <property type="term" value="P:phosphorelay signal transduction system"/>
    <property type="evidence" value="ECO:0007669"/>
    <property type="project" value="InterPro"/>
</dbReference>
<dbReference type="InterPro" id="IPR050595">
    <property type="entry name" value="Bact_response_regulator"/>
</dbReference>
<evidence type="ECO:0000313" key="5">
    <source>
        <dbReference type="Proteomes" id="UP000004095"/>
    </source>
</evidence>
<dbReference type="SUPFAM" id="SSF52172">
    <property type="entry name" value="CheY-like"/>
    <property type="match status" value="1"/>
</dbReference>
<name>A1ZV36_MICM2</name>
<dbReference type="PROSITE" id="PS50110">
    <property type="entry name" value="RESPONSE_REGULATORY"/>
    <property type="match status" value="1"/>
</dbReference>
<evidence type="ECO:0000256" key="2">
    <source>
        <dbReference type="PROSITE-ProRule" id="PRU00169"/>
    </source>
</evidence>
<dbReference type="EMBL" id="AAWS01000044">
    <property type="protein sequence ID" value="EAY25692.1"/>
    <property type="molecule type" value="Genomic_DNA"/>
</dbReference>
<reference evidence="4 5" key="1">
    <citation type="submission" date="2007-01" db="EMBL/GenBank/DDBJ databases">
        <authorList>
            <person name="Haygood M."/>
            <person name="Podell S."/>
            <person name="Anderson C."/>
            <person name="Hopkinson B."/>
            <person name="Roe K."/>
            <person name="Barbeau K."/>
            <person name="Gaasterland T."/>
            <person name="Ferriera S."/>
            <person name="Johnson J."/>
            <person name="Kravitz S."/>
            <person name="Beeson K."/>
            <person name="Sutton G."/>
            <person name="Rogers Y.-H."/>
            <person name="Friedman R."/>
            <person name="Frazier M."/>
            <person name="Venter J.C."/>
        </authorList>
    </citation>
    <scope>NUCLEOTIDE SEQUENCE [LARGE SCALE GENOMIC DNA]</scope>
    <source>
        <strain evidence="4 5">ATCC 23134</strain>
    </source>
</reference>
<dbReference type="InterPro" id="IPR011006">
    <property type="entry name" value="CheY-like_superfamily"/>
</dbReference>
<dbReference type="AlphaFoldDB" id="A1ZV36"/>